<dbReference type="Proteomes" id="UP000436016">
    <property type="component" value="Unassembled WGS sequence"/>
</dbReference>
<sequence>MRTMLKLLCLVLLLPVAAAAETWRIDPSRTAISVTVSYIGEGRIAVRFPSYEAALRFDPDRLDATQARITLDASRAETGLSPVDLIVRGQDYLHAARFPGIRFEMDRLTQTGPSDAVIDGQVTIRGVTQPLRLDAKVVRYRPDAARATDREIAFRLTGQVDRNDFGMVAARDTIAPGLPVLIDLVLVPK</sequence>
<dbReference type="SMART" id="SM00867">
    <property type="entry name" value="YceI"/>
    <property type="match status" value="1"/>
</dbReference>
<dbReference type="PANTHER" id="PTHR34406:SF1">
    <property type="entry name" value="PROTEIN YCEI"/>
    <property type="match status" value="1"/>
</dbReference>
<name>A0A6B0TYF6_9RHOB</name>
<evidence type="ECO:0000313" key="4">
    <source>
        <dbReference type="Proteomes" id="UP000436016"/>
    </source>
</evidence>
<organism evidence="3 4">
    <name type="scientific">Oceanomicrobium pacificus</name>
    <dbReference type="NCBI Taxonomy" id="2692916"/>
    <lineage>
        <taxon>Bacteria</taxon>
        <taxon>Pseudomonadati</taxon>
        <taxon>Pseudomonadota</taxon>
        <taxon>Alphaproteobacteria</taxon>
        <taxon>Rhodobacterales</taxon>
        <taxon>Paracoccaceae</taxon>
        <taxon>Oceanomicrobium</taxon>
    </lineage>
</organism>
<dbReference type="RefSeq" id="WP_160850933.1">
    <property type="nucleotide sequence ID" value="NZ_WUWG01000001.1"/>
</dbReference>
<keyword evidence="4" id="KW-1185">Reference proteome</keyword>
<dbReference type="InterPro" id="IPR007372">
    <property type="entry name" value="Lipid/polyisoprenoid-bd_YceI"/>
</dbReference>
<dbReference type="Pfam" id="PF04264">
    <property type="entry name" value="YceI"/>
    <property type="match status" value="1"/>
</dbReference>
<evidence type="ECO:0000256" key="1">
    <source>
        <dbReference type="SAM" id="SignalP"/>
    </source>
</evidence>
<feature type="chain" id="PRO_5025604732" description="Lipid/polyisoprenoid-binding YceI-like domain-containing protein" evidence="1">
    <location>
        <begin position="21"/>
        <end position="189"/>
    </location>
</feature>
<dbReference type="PANTHER" id="PTHR34406">
    <property type="entry name" value="PROTEIN YCEI"/>
    <property type="match status" value="1"/>
</dbReference>
<protein>
    <recommendedName>
        <fullName evidence="2">Lipid/polyisoprenoid-binding YceI-like domain-containing protein</fullName>
    </recommendedName>
</protein>
<evidence type="ECO:0000313" key="3">
    <source>
        <dbReference type="EMBL" id="MXU63941.1"/>
    </source>
</evidence>
<keyword evidence="1" id="KW-0732">Signal</keyword>
<dbReference type="InterPro" id="IPR036761">
    <property type="entry name" value="TTHA0802/YceI-like_sf"/>
</dbReference>
<evidence type="ECO:0000259" key="2">
    <source>
        <dbReference type="SMART" id="SM00867"/>
    </source>
</evidence>
<comment type="caution">
    <text evidence="3">The sequence shown here is derived from an EMBL/GenBank/DDBJ whole genome shotgun (WGS) entry which is preliminary data.</text>
</comment>
<proteinExistence type="predicted"/>
<reference evidence="3 4" key="1">
    <citation type="submission" date="2019-12" db="EMBL/GenBank/DDBJ databases">
        <title>Strain KN286 was isolated from seawater, which was collected from Caroline Seamount in the tropical western Pacific.</title>
        <authorList>
            <person name="Wang Q."/>
        </authorList>
    </citation>
    <scope>NUCLEOTIDE SEQUENCE [LARGE SCALE GENOMIC DNA]</scope>
    <source>
        <strain evidence="3 4">KN286</strain>
    </source>
</reference>
<dbReference type="SUPFAM" id="SSF101874">
    <property type="entry name" value="YceI-like"/>
    <property type="match status" value="1"/>
</dbReference>
<dbReference type="EMBL" id="WUWG01000001">
    <property type="protein sequence ID" value="MXU63941.1"/>
    <property type="molecule type" value="Genomic_DNA"/>
</dbReference>
<feature type="domain" description="Lipid/polyisoprenoid-binding YceI-like" evidence="2">
    <location>
        <begin position="22"/>
        <end position="187"/>
    </location>
</feature>
<dbReference type="Gene3D" id="2.40.128.110">
    <property type="entry name" value="Lipid/polyisoprenoid-binding, YceI-like"/>
    <property type="match status" value="1"/>
</dbReference>
<feature type="signal peptide" evidence="1">
    <location>
        <begin position="1"/>
        <end position="20"/>
    </location>
</feature>
<accession>A0A6B0TYF6</accession>
<gene>
    <name evidence="3" type="ORF">GSH16_00680</name>
</gene>
<dbReference type="AlphaFoldDB" id="A0A6B0TYF6"/>